<keyword evidence="3" id="KW-0645">Protease</keyword>
<sequence length="704" mass="77292">MAVLDADVKKEPMSGGTDESKDARRASAFRGAFGSDAWSSDDDESESESEDERGRLVDSGLARGGGIADGVVVAREVDDDMARAGWRNAVRIMCRFAERHALLLAELSAVILLIVLVLQQVRKGSVGAWSFPDLSVDVTSSAVRSVDLDEHIRVLSSDKFEGRAVGTNGEVLASRYIASELLSYGFQPLIEQSQTKHTTGPPWAMDHQTETQEMADAFVQPVPLRVTHTLSSSLIELGAIDPDGGEYSIPLVYAEQFSLTTDMDLRDSENRLLMANEQIVFGGFCIQSQAHAWDDFKGVNLTDRVVLCLVNQPRAPGNDHFGGPDAPLTYFGRWTYKLEEMRRRHAKAVLLVHTDELAGYGWNVIKSGALTGNLKLTESMPRLLRAHGWISSDSIDSFAGHGTTHRLLVEANAADFQAHVLKDFYLASLRLDVEQQAVKGRNVLGILPGRSRPEETVVLSAHLDHLGKRERTANDGDDVDESSLIYHGALDNASGVAKMLSVARAVGELSKRGKCCARSFVVFSPTAEEAGLLGSDYFVHSRSAAQIRHMVSNVNFDGMNIWGRTRDAVGLGAEKSELGKWFEHAAAKERLVTSPDIAPLQGLYFRSDQLPFARAGVPAIKLTHGLDYPDVADVAEYVQNTVDAYERERYHQVTDDYNYIASQPDPYSGALQEVRVALRLIYGLLDSSIAPKWHSSSEFQRAES</sequence>
<evidence type="ECO:0000313" key="13">
    <source>
        <dbReference type="Proteomes" id="UP000324585"/>
    </source>
</evidence>
<dbReference type="InterPro" id="IPR007484">
    <property type="entry name" value="Peptidase_M28"/>
</dbReference>
<dbReference type="EMBL" id="VRMN01000001">
    <property type="protein sequence ID" value="KAA8499231.1"/>
    <property type="molecule type" value="Genomic_DNA"/>
</dbReference>
<gene>
    <name evidence="12" type="ORF">FVE85_6816</name>
</gene>
<protein>
    <submittedName>
        <fullName evidence="12">Putative glutamate carboxypeptidase VP8</fullName>
    </submittedName>
</protein>
<evidence type="ECO:0000256" key="2">
    <source>
        <dbReference type="ARBA" id="ARBA00022438"/>
    </source>
</evidence>
<keyword evidence="5" id="KW-0732">Signal</keyword>
<accession>A0A5J4Z5U4</accession>
<evidence type="ECO:0000256" key="3">
    <source>
        <dbReference type="ARBA" id="ARBA00022670"/>
    </source>
</evidence>
<evidence type="ECO:0000256" key="6">
    <source>
        <dbReference type="ARBA" id="ARBA00022801"/>
    </source>
</evidence>
<comment type="cofactor">
    <cofactor evidence="1">
        <name>Zn(2+)</name>
        <dbReference type="ChEBI" id="CHEBI:29105"/>
    </cofactor>
</comment>
<evidence type="ECO:0000256" key="7">
    <source>
        <dbReference type="ARBA" id="ARBA00022833"/>
    </source>
</evidence>
<evidence type="ECO:0000256" key="4">
    <source>
        <dbReference type="ARBA" id="ARBA00022723"/>
    </source>
</evidence>
<dbReference type="Gene3D" id="3.40.630.10">
    <property type="entry name" value="Zn peptidases"/>
    <property type="match status" value="2"/>
</dbReference>
<feature type="compositionally biased region" description="Low complexity" evidence="9">
    <location>
        <begin position="26"/>
        <end position="35"/>
    </location>
</feature>
<name>A0A5J4Z5U4_PORPP</name>
<evidence type="ECO:0000256" key="9">
    <source>
        <dbReference type="SAM" id="MobiDB-lite"/>
    </source>
</evidence>
<dbReference type="Pfam" id="PF04389">
    <property type="entry name" value="Peptidase_M28"/>
    <property type="match status" value="1"/>
</dbReference>
<evidence type="ECO:0000256" key="1">
    <source>
        <dbReference type="ARBA" id="ARBA00001947"/>
    </source>
</evidence>
<keyword evidence="10" id="KW-0812">Transmembrane</keyword>
<dbReference type="GO" id="GO:0008235">
    <property type="term" value="F:metalloexopeptidase activity"/>
    <property type="evidence" value="ECO:0007669"/>
    <property type="project" value="InterPro"/>
</dbReference>
<dbReference type="GO" id="GO:0004180">
    <property type="term" value="F:carboxypeptidase activity"/>
    <property type="evidence" value="ECO:0007669"/>
    <property type="project" value="UniProtKB-KW"/>
</dbReference>
<keyword evidence="10" id="KW-0472">Membrane</keyword>
<feature type="region of interest" description="Disordered" evidence="9">
    <location>
        <begin position="1"/>
        <end position="60"/>
    </location>
</feature>
<evidence type="ECO:0000256" key="8">
    <source>
        <dbReference type="ARBA" id="ARBA00043962"/>
    </source>
</evidence>
<keyword evidence="6" id="KW-0378">Hydrolase</keyword>
<keyword evidence="4" id="KW-0479">Metal-binding</keyword>
<dbReference type="SUPFAM" id="SSF53187">
    <property type="entry name" value="Zn-dependent exopeptidases"/>
    <property type="match status" value="1"/>
</dbReference>
<evidence type="ECO:0000259" key="11">
    <source>
        <dbReference type="Pfam" id="PF04389"/>
    </source>
</evidence>
<keyword evidence="7" id="KW-0862">Zinc</keyword>
<proteinExistence type="inferred from homology"/>
<evidence type="ECO:0000256" key="5">
    <source>
        <dbReference type="ARBA" id="ARBA00022729"/>
    </source>
</evidence>
<dbReference type="AlphaFoldDB" id="A0A5J4Z5U4"/>
<reference evidence="13" key="1">
    <citation type="journal article" date="2019" name="Nat. Commun.">
        <title>Expansion of phycobilisome linker gene families in mesophilic red algae.</title>
        <authorList>
            <person name="Lee J."/>
            <person name="Kim D."/>
            <person name="Bhattacharya D."/>
            <person name="Yoon H.S."/>
        </authorList>
    </citation>
    <scope>NUCLEOTIDE SEQUENCE [LARGE SCALE GENOMIC DNA]</scope>
    <source>
        <strain evidence="13">CCMP 1328</strain>
    </source>
</reference>
<keyword evidence="2" id="KW-0031">Aminopeptidase</keyword>
<keyword evidence="12" id="KW-0121">Carboxypeptidase</keyword>
<feature type="transmembrane region" description="Helical" evidence="10">
    <location>
        <begin position="101"/>
        <end position="118"/>
    </location>
</feature>
<keyword evidence="13" id="KW-1185">Reference proteome</keyword>
<evidence type="ECO:0000313" key="12">
    <source>
        <dbReference type="EMBL" id="KAA8499231.1"/>
    </source>
</evidence>
<comment type="similarity">
    <text evidence="8">Belongs to the peptidase M28 family. M28E subfamily.</text>
</comment>
<comment type="caution">
    <text evidence="12">The sequence shown here is derived from an EMBL/GenBank/DDBJ whole genome shotgun (WGS) entry which is preliminary data.</text>
</comment>
<organism evidence="12 13">
    <name type="scientific">Porphyridium purpureum</name>
    <name type="common">Red alga</name>
    <name type="synonym">Porphyridium cruentum</name>
    <dbReference type="NCBI Taxonomy" id="35688"/>
    <lineage>
        <taxon>Eukaryota</taxon>
        <taxon>Rhodophyta</taxon>
        <taxon>Bangiophyceae</taxon>
        <taxon>Porphyridiales</taxon>
        <taxon>Porphyridiaceae</taxon>
        <taxon>Porphyridium</taxon>
    </lineage>
</organism>
<feature type="compositionally biased region" description="Basic and acidic residues" evidence="9">
    <location>
        <begin position="1"/>
        <end position="25"/>
    </location>
</feature>
<dbReference type="PANTHER" id="PTHR12147">
    <property type="entry name" value="METALLOPEPTIDASE M28 FAMILY MEMBER"/>
    <property type="match status" value="1"/>
</dbReference>
<dbReference type="GO" id="GO:0006508">
    <property type="term" value="P:proteolysis"/>
    <property type="evidence" value="ECO:0007669"/>
    <property type="project" value="UniProtKB-KW"/>
</dbReference>
<dbReference type="GO" id="GO:0004177">
    <property type="term" value="F:aminopeptidase activity"/>
    <property type="evidence" value="ECO:0007669"/>
    <property type="project" value="UniProtKB-KW"/>
</dbReference>
<dbReference type="GO" id="GO:0046872">
    <property type="term" value="F:metal ion binding"/>
    <property type="evidence" value="ECO:0007669"/>
    <property type="project" value="UniProtKB-KW"/>
</dbReference>
<dbReference type="OrthoDB" id="2214at2759"/>
<feature type="domain" description="Peptidase M28" evidence="11">
    <location>
        <begin position="442"/>
        <end position="661"/>
    </location>
</feature>
<dbReference type="InterPro" id="IPR045175">
    <property type="entry name" value="M28_fam"/>
</dbReference>
<evidence type="ECO:0000256" key="10">
    <source>
        <dbReference type="SAM" id="Phobius"/>
    </source>
</evidence>
<dbReference type="OMA" id="FLNIDGM"/>
<feature type="compositionally biased region" description="Acidic residues" evidence="9">
    <location>
        <begin position="39"/>
        <end position="51"/>
    </location>
</feature>
<dbReference type="PANTHER" id="PTHR12147:SF56">
    <property type="entry name" value="AMINOPEPTIDASE YDR415C-RELATED"/>
    <property type="match status" value="1"/>
</dbReference>
<dbReference type="Proteomes" id="UP000324585">
    <property type="component" value="Unassembled WGS sequence"/>
</dbReference>
<keyword evidence="10" id="KW-1133">Transmembrane helix</keyword>